<organism evidence="1 2">
    <name type="scientific">Ceriporiopsis subvermispora (strain B)</name>
    <name type="common">White-rot fungus</name>
    <name type="synonym">Gelatoporia subvermispora</name>
    <dbReference type="NCBI Taxonomy" id="914234"/>
    <lineage>
        <taxon>Eukaryota</taxon>
        <taxon>Fungi</taxon>
        <taxon>Dikarya</taxon>
        <taxon>Basidiomycota</taxon>
        <taxon>Agaricomycotina</taxon>
        <taxon>Agaricomycetes</taxon>
        <taxon>Polyporales</taxon>
        <taxon>Gelatoporiaceae</taxon>
        <taxon>Gelatoporia</taxon>
    </lineage>
</organism>
<dbReference type="OrthoDB" id="2795723at2759"/>
<evidence type="ECO:0000313" key="1">
    <source>
        <dbReference type="EMBL" id="EMD35178.1"/>
    </source>
</evidence>
<evidence type="ECO:0000313" key="2">
    <source>
        <dbReference type="Proteomes" id="UP000016930"/>
    </source>
</evidence>
<protein>
    <submittedName>
        <fullName evidence="1">Uncharacterized protein</fullName>
    </submittedName>
</protein>
<keyword evidence="2" id="KW-1185">Reference proteome</keyword>
<dbReference type="Gene3D" id="1.20.930.20">
    <property type="entry name" value="Adaptor protein Cbl, N-terminal domain"/>
    <property type="match status" value="1"/>
</dbReference>
<accession>M2QDQ6</accession>
<dbReference type="Proteomes" id="UP000016930">
    <property type="component" value="Unassembled WGS sequence"/>
</dbReference>
<dbReference type="EMBL" id="KB445801">
    <property type="protein sequence ID" value="EMD35178.1"/>
    <property type="molecule type" value="Genomic_DNA"/>
</dbReference>
<dbReference type="GO" id="GO:0007166">
    <property type="term" value="P:cell surface receptor signaling pathway"/>
    <property type="evidence" value="ECO:0007669"/>
    <property type="project" value="InterPro"/>
</dbReference>
<name>M2QDQ6_CERS8</name>
<dbReference type="AlphaFoldDB" id="M2QDQ6"/>
<dbReference type="InterPro" id="IPR036537">
    <property type="entry name" value="Adaptor_Cbl_N_dom_sf"/>
</dbReference>
<dbReference type="InterPro" id="IPR059179">
    <property type="entry name" value="MLKL-like_MCAfunc"/>
</dbReference>
<dbReference type="HOGENOM" id="CLU_1081819_0_0_1"/>
<sequence length="257" mass="29088">MESIIFVYPILFPLQFLATFDDAIGMLRRLNNADAFAHLVSALEVMKEASSAIKVLLLSPTIASILSIVKTVETFKKDKQRCIRLAKRAFELAERVNDTMRAESNAIDDKLSIELRKLHNIVAHIQTDLDKWANYKTWVLFLRRGTLSDMLDEHFDAIDGAWRSFMAVAVCAPQRKLNAQVIYDSENQVGVSDCILRNGLKLNGRVRKQVVAKGTDETPHDEWEGEYNGSDVIIQKYADEDSYKQSLSRLLPAPANM</sequence>
<proteinExistence type="predicted"/>
<dbReference type="CDD" id="cd21037">
    <property type="entry name" value="MLKL_NTD"/>
    <property type="match status" value="1"/>
</dbReference>
<gene>
    <name evidence="1" type="ORF">CERSUDRAFT_97101</name>
</gene>
<reference evidence="1 2" key="1">
    <citation type="journal article" date="2012" name="Proc. Natl. Acad. Sci. U.S.A.">
        <title>Comparative genomics of Ceriporiopsis subvermispora and Phanerochaete chrysosporium provide insight into selective ligninolysis.</title>
        <authorList>
            <person name="Fernandez-Fueyo E."/>
            <person name="Ruiz-Duenas F.J."/>
            <person name="Ferreira P."/>
            <person name="Floudas D."/>
            <person name="Hibbett D.S."/>
            <person name="Canessa P."/>
            <person name="Larrondo L.F."/>
            <person name="James T.Y."/>
            <person name="Seelenfreund D."/>
            <person name="Lobos S."/>
            <person name="Polanco R."/>
            <person name="Tello M."/>
            <person name="Honda Y."/>
            <person name="Watanabe T."/>
            <person name="Watanabe T."/>
            <person name="Ryu J.S."/>
            <person name="Kubicek C.P."/>
            <person name="Schmoll M."/>
            <person name="Gaskell J."/>
            <person name="Hammel K.E."/>
            <person name="St John F.J."/>
            <person name="Vanden Wymelenberg A."/>
            <person name="Sabat G."/>
            <person name="Splinter BonDurant S."/>
            <person name="Syed K."/>
            <person name="Yadav J.S."/>
            <person name="Doddapaneni H."/>
            <person name="Subramanian V."/>
            <person name="Lavin J.L."/>
            <person name="Oguiza J.A."/>
            <person name="Perez G."/>
            <person name="Pisabarro A.G."/>
            <person name="Ramirez L."/>
            <person name="Santoyo F."/>
            <person name="Master E."/>
            <person name="Coutinho P.M."/>
            <person name="Henrissat B."/>
            <person name="Lombard V."/>
            <person name="Magnuson J.K."/>
            <person name="Kuees U."/>
            <person name="Hori C."/>
            <person name="Igarashi K."/>
            <person name="Samejima M."/>
            <person name="Held B.W."/>
            <person name="Barry K.W."/>
            <person name="LaButti K.M."/>
            <person name="Lapidus A."/>
            <person name="Lindquist E.A."/>
            <person name="Lucas S.M."/>
            <person name="Riley R."/>
            <person name="Salamov A.A."/>
            <person name="Hoffmeister D."/>
            <person name="Schwenk D."/>
            <person name="Hadar Y."/>
            <person name="Yarden O."/>
            <person name="de Vries R.P."/>
            <person name="Wiebenga A."/>
            <person name="Stenlid J."/>
            <person name="Eastwood D."/>
            <person name="Grigoriev I.V."/>
            <person name="Berka R.M."/>
            <person name="Blanchette R.A."/>
            <person name="Kersten P."/>
            <person name="Martinez A.T."/>
            <person name="Vicuna R."/>
            <person name="Cullen D."/>
        </authorList>
    </citation>
    <scope>NUCLEOTIDE SEQUENCE [LARGE SCALE GENOMIC DNA]</scope>
    <source>
        <strain evidence="1 2">B</strain>
    </source>
</reference>